<evidence type="ECO:0000313" key="2">
    <source>
        <dbReference type="EMBL" id="RZC82489.1"/>
    </source>
</evidence>
<dbReference type="SUPFAM" id="SSF56112">
    <property type="entry name" value="Protein kinase-like (PK-like)"/>
    <property type="match status" value="1"/>
</dbReference>
<name>A0A4Y7LE53_PAPSO</name>
<protein>
    <recommendedName>
        <fullName evidence="4">Protein kinase domain-containing protein</fullName>
    </recommendedName>
</protein>
<feature type="region of interest" description="Disordered" evidence="1">
    <location>
        <begin position="1"/>
        <end position="22"/>
    </location>
</feature>
<dbReference type="STRING" id="3469.A0A4Y7LE53"/>
<dbReference type="Gene3D" id="1.10.510.10">
    <property type="entry name" value="Transferase(Phosphotransferase) domain 1"/>
    <property type="match status" value="1"/>
</dbReference>
<reference evidence="2 3" key="1">
    <citation type="journal article" date="2018" name="Science">
        <title>The opium poppy genome and morphinan production.</title>
        <authorList>
            <person name="Guo L."/>
            <person name="Winzer T."/>
            <person name="Yang X."/>
            <person name="Li Y."/>
            <person name="Ning Z."/>
            <person name="He Z."/>
            <person name="Teodor R."/>
            <person name="Lu Y."/>
            <person name="Bowser T.A."/>
            <person name="Graham I.A."/>
            <person name="Ye K."/>
        </authorList>
    </citation>
    <scope>NUCLEOTIDE SEQUENCE [LARGE SCALE GENOMIC DNA]</scope>
    <source>
        <strain evidence="3">cv. HN1</strain>
        <tissue evidence="2">Leaves</tissue>
    </source>
</reference>
<organism evidence="2 3">
    <name type="scientific">Papaver somniferum</name>
    <name type="common">Opium poppy</name>
    <dbReference type="NCBI Taxonomy" id="3469"/>
    <lineage>
        <taxon>Eukaryota</taxon>
        <taxon>Viridiplantae</taxon>
        <taxon>Streptophyta</taxon>
        <taxon>Embryophyta</taxon>
        <taxon>Tracheophyta</taxon>
        <taxon>Spermatophyta</taxon>
        <taxon>Magnoliopsida</taxon>
        <taxon>Ranunculales</taxon>
        <taxon>Papaveraceae</taxon>
        <taxon>Papaveroideae</taxon>
        <taxon>Papaver</taxon>
    </lineage>
</organism>
<sequence>MIVHRDLKPENPNYAAPEGGNYTSPCTLSAGERDLIPRMLVVDPVKRMIIPEIHQHPWSSSML</sequence>
<proteinExistence type="predicted"/>
<evidence type="ECO:0000256" key="1">
    <source>
        <dbReference type="SAM" id="MobiDB-lite"/>
    </source>
</evidence>
<keyword evidence="3" id="KW-1185">Reference proteome</keyword>
<evidence type="ECO:0008006" key="4">
    <source>
        <dbReference type="Google" id="ProtNLM"/>
    </source>
</evidence>
<accession>A0A4Y7LE53</accession>
<dbReference type="InterPro" id="IPR011009">
    <property type="entry name" value="Kinase-like_dom_sf"/>
</dbReference>
<dbReference type="AlphaFoldDB" id="A0A4Y7LE53"/>
<dbReference type="Gramene" id="RZC82489">
    <property type="protein sequence ID" value="RZC82489"/>
    <property type="gene ID" value="C5167_045270"/>
</dbReference>
<evidence type="ECO:0000313" key="3">
    <source>
        <dbReference type="Proteomes" id="UP000316621"/>
    </source>
</evidence>
<dbReference type="EMBL" id="CM010725">
    <property type="protein sequence ID" value="RZC82489.1"/>
    <property type="molecule type" value="Genomic_DNA"/>
</dbReference>
<gene>
    <name evidence="2" type="ORF">C5167_045270</name>
</gene>
<dbReference type="Proteomes" id="UP000316621">
    <property type="component" value="Chromosome 11"/>
</dbReference>